<reference evidence="1" key="2">
    <citation type="submission" date="2025-09" db="UniProtKB">
        <authorList>
            <consortium name="Ensembl"/>
        </authorList>
    </citation>
    <scope>IDENTIFICATION</scope>
</reference>
<organism evidence="1 2">
    <name type="scientific">Dromaius novaehollandiae</name>
    <name type="common">Emu</name>
    <dbReference type="NCBI Taxonomy" id="8790"/>
    <lineage>
        <taxon>Eukaryota</taxon>
        <taxon>Metazoa</taxon>
        <taxon>Chordata</taxon>
        <taxon>Craniata</taxon>
        <taxon>Vertebrata</taxon>
        <taxon>Euteleostomi</taxon>
        <taxon>Archelosauria</taxon>
        <taxon>Archosauria</taxon>
        <taxon>Dinosauria</taxon>
        <taxon>Saurischia</taxon>
        <taxon>Theropoda</taxon>
        <taxon>Coelurosauria</taxon>
        <taxon>Aves</taxon>
        <taxon>Palaeognathae</taxon>
        <taxon>Casuariiformes</taxon>
        <taxon>Dromaiidae</taxon>
        <taxon>Dromaius</taxon>
    </lineage>
</organism>
<name>A0A8C4J9Z0_DRONO</name>
<dbReference type="Proteomes" id="UP000694423">
    <property type="component" value="Unplaced"/>
</dbReference>
<evidence type="ECO:0000313" key="2">
    <source>
        <dbReference type="Proteomes" id="UP000694423"/>
    </source>
</evidence>
<proteinExistence type="predicted"/>
<sequence>MAPHLGKSVHKGELLFFPSSNPQAAPRSGIRQTTHWWATGGPDGKAVKYWCSRGLRGHSLKGWSLDCEPRTGCTKHFSLFLDAPRRQAGSSAGVNPRAGSGAGWSWARAKARCWGGRGLCGRTSGRHRFSWSPFSPALRSPGELPRGLCTLHYALPHTPTPGICGFFN</sequence>
<keyword evidence="2" id="KW-1185">Reference proteome</keyword>
<dbReference type="AlphaFoldDB" id="A0A8C4J9Z0"/>
<dbReference type="Ensembl" id="ENSDNVT00000007800.1">
    <property type="protein sequence ID" value="ENSDNVP00000006465.1"/>
    <property type="gene ID" value="ENSDNVG00000004634.1"/>
</dbReference>
<accession>A0A8C4J9Z0</accession>
<reference evidence="1" key="1">
    <citation type="submission" date="2025-08" db="UniProtKB">
        <authorList>
            <consortium name="Ensembl"/>
        </authorList>
    </citation>
    <scope>IDENTIFICATION</scope>
</reference>
<protein>
    <submittedName>
        <fullName evidence="1">Uncharacterized protein</fullName>
    </submittedName>
</protein>
<evidence type="ECO:0000313" key="1">
    <source>
        <dbReference type="Ensembl" id="ENSDNVP00000006465.1"/>
    </source>
</evidence>